<dbReference type="PANTHER" id="PTHR33882:SF9">
    <property type="entry name" value="PROTEIN 4 (RIN4) FAMILY PROTEIN, PUTATIVE-RELATED"/>
    <property type="match status" value="1"/>
</dbReference>
<dbReference type="HOGENOM" id="CLU_144390_1_0_1"/>
<accession>A0A072UUV4</accession>
<feature type="compositionally biased region" description="Basic residues" evidence="1">
    <location>
        <begin position="109"/>
        <end position="128"/>
    </location>
</feature>
<protein>
    <submittedName>
        <fullName evidence="3">RPM1-interacting protein 4 (RIN4) family protein, putative</fullName>
    </submittedName>
</protein>
<evidence type="ECO:0000256" key="1">
    <source>
        <dbReference type="SAM" id="MobiDB-lite"/>
    </source>
</evidence>
<evidence type="ECO:0000313" key="5">
    <source>
        <dbReference type="Proteomes" id="UP000002051"/>
    </source>
</evidence>
<gene>
    <name evidence="3" type="ordered locus">MTR_3g436750</name>
</gene>
<evidence type="ECO:0000313" key="4">
    <source>
        <dbReference type="EnsemblPlants" id="KEH33367"/>
    </source>
</evidence>
<proteinExistence type="predicted"/>
<dbReference type="EnsemblPlants" id="KEH33367">
    <property type="protein sequence ID" value="KEH33367"/>
    <property type="gene ID" value="MTR_3g436750"/>
</dbReference>
<dbReference type="InterPro" id="IPR008700">
    <property type="entry name" value="TypeIII_avirulence_cleave"/>
</dbReference>
<feature type="domain" description="RIN4 pathogenic type III effector avirulence factor Avr cleavage site" evidence="2">
    <location>
        <begin position="52"/>
        <end position="83"/>
    </location>
</feature>
<dbReference type="PANTHER" id="PTHR33882">
    <property type="entry name" value="PATHOGENIC TYPE III EFFECTOR AVIRULENCE FACTOR AVR AVRRPT-CLEAVAGE: CLEAVAGE SITE PROTEIN"/>
    <property type="match status" value="1"/>
</dbReference>
<reference evidence="3 5" key="2">
    <citation type="journal article" date="2014" name="BMC Genomics">
        <title>An improved genome release (version Mt4.0) for the model legume Medicago truncatula.</title>
        <authorList>
            <person name="Tang H."/>
            <person name="Krishnakumar V."/>
            <person name="Bidwell S."/>
            <person name="Rosen B."/>
            <person name="Chan A."/>
            <person name="Zhou S."/>
            <person name="Gentzbittel L."/>
            <person name="Childs K.L."/>
            <person name="Yandell M."/>
            <person name="Gundlach H."/>
            <person name="Mayer K.F."/>
            <person name="Schwartz D.C."/>
            <person name="Town C.D."/>
        </authorList>
    </citation>
    <scope>GENOME REANNOTATION</scope>
    <source>
        <strain evidence="3">A17</strain>
        <strain evidence="4 5">cv. Jemalong A17</strain>
    </source>
</reference>
<dbReference type="Proteomes" id="UP000002051">
    <property type="component" value="Chromosome 3"/>
</dbReference>
<reference evidence="4" key="3">
    <citation type="submission" date="2015-04" db="UniProtKB">
        <authorList>
            <consortium name="EnsemblPlants"/>
        </authorList>
    </citation>
    <scope>IDENTIFICATION</scope>
    <source>
        <strain evidence="4">cv. Jemalong A17</strain>
    </source>
</reference>
<keyword evidence="5" id="KW-1185">Reference proteome</keyword>
<name>A0A072UUV4_MEDTR</name>
<reference evidence="3 5" key="1">
    <citation type="journal article" date="2011" name="Nature">
        <title>The Medicago genome provides insight into the evolution of rhizobial symbioses.</title>
        <authorList>
            <person name="Young N.D."/>
            <person name="Debelle F."/>
            <person name="Oldroyd G.E."/>
            <person name="Geurts R."/>
            <person name="Cannon S.B."/>
            <person name="Udvardi M.K."/>
            <person name="Benedito V.A."/>
            <person name="Mayer K.F."/>
            <person name="Gouzy J."/>
            <person name="Schoof H."/>
            <person name="Van de Peer Y."/>
            <person name="Proost S."/>
            <person name="Cook D.R."/>
            <person name="Meyers B.C."/>
            <person name="Spannagl M."/>
            <person name="Cheung F."/>
            <person name="De Mita S."/>
            <person name="Krishnakumar V."/>
            <person name="Gundlach H."/>
            <person name="Zhou S."/>
            <person name="Mudge J."/>
            <person name="Bharti A.K."/>
            <person name="Murray J.D."/>
            <person name="Naoumkina M.A."/>
            <person name="Rosen B."/>
            <person name="Silverstein K.A."/>
            <person name="Tang H."/>
            <person name="Rombauts S."/>
            <person name="Zhao P.X."/>
            <person name="Zhou P."/>
            <person name="Barbe V."/>
            <person name="Bardou P."/>
            <person name="Bechner M."/>
            <person name="Bellec A."/>
            <person name="Berger A."/>
            <person name="Berges H."/>
            <person name="Bidwell S."/>
            <person name="Bisseling T."/>
            <person name="Choisne N."/>
            <person name="Couloux A."/>
            <person name="Denny R."/>
            <person name="Deshpande S."/>
            <person name="Dai X."/>
            <person name="Doyle J.J."/>
            <person name="Dudez A.M."/>
            <person name="Farmer A.D."/>
            <person name="Fouteau S."/>
            <person name="Franken C."/>
            <person name="Gibelin C."/>
            <person name="Gish J."/>
            <person name="Goldstein S."/>
            <person name="Gonzalez A.J."/>
            <person name="Green P.J."/>
            <person name="Hallab A."/>
            <person name="Hartog M."/>
            <person name="Hua A."/>
            <person name="Humphray S.J."/>
            <person name="Jeong D.H."/>
            <person name="Jing Y."/>
            <person name="Jocker A."/>
            <person name="Kenton S.M."/>
            <person name="Kim D.J."/>
            <person name="Klee K."/>
            <person name="Lai H."/>
            <person name="Lang C."/>
            <person name="Lin S."/>
            <person name="Macmil S.L."/>
            <person name="Magdelenat G."/>
            <person name="Matthews L."/>
            <person name="McCorrison J."/>
            <person name="Monaghan E.L."/>
            <person name="Mun J.H."/>
            <person name="Najar F.Z."/>
            <person name="Nicholson C."/>
            <person name="Noirot C."/>
            <person name="O'Bleness M."/>
            <person name="Paule C.R."/>
            <person name="Poulain J."/>
            <person name="Prion F."/>
            <person name="Qin B."/>
            <person name="Qu C."/>
            <person name="Retzel E.F."/>
            <person name="Riddle C."/>
            <person name="Sallet E."/>
            <person name="Samain S."/>
            <person name="Samson N."/>
            <person name="Sanders I."/>
            <person name="Saurat O."/>
            <person name="Scarpelli C."/>
            <person name="Schiex T."/>
            <person name="Segurens B."/>
            <person name="Severin A.J."/>
            <person name="Sherrier D.J."/>
            <person name="Shi R."/>
            <person name="Sims S."/>
            <person name="Singer S.R."/>
            <person name="Sinharoy S."/>
            <person name="Sterck L."/>
            <person name="Viollet A."/>
            <person name="Wang B.B."/>
            <person name="Wang K."/>
            <person name="Wang M."/>
            <person name="Wang X."/>
            <person name="Warfsmann J."/>
            <person name="Weissenbach J."/>
            <person name="White D.D."/>
            <person name="White J.D."/>
            <person name="Wiley G.B."/>
            <person name="Wincker P."/>
            <person name="Xing Y."/>
            <person name="Yang L."/>
            <person name="Yao Z."/>
            <person name="Ying F."/>
            <person name="Zhai J."/>
            <person name="Zhou L."/>
            <person name="Zuber A."/>
            <person name="Denarie J."/>
            <person name="Dixon R.A."/>
            <person name="May G.D."/>
            <person name="Schwartz D.C."/>
            <person name="Rogers J."/>
            <person name="Quetier F."/>
            <person name="Town C.D."/>
            <person name="Roe B.A."/>
        </authorList>
    </citation>
    <scope>NUCLEOTIDE SEQUENCE [LARGE SCALE GENOMIC DNA]</scope>
    <source>
        <strain evidence="3">A17</strain>
        <strain evidence="4 5">cv. Jemalong A17</strain>
    </source>
</reference>
<dbReference type="EMBL" id="CM001219">
    <property type="protein sequence ID" value="KEH33367.1"/>
    <property type="molecule type" value="Genomic_DNA"/>
</dbReference>
<dbReference type="Pfam" id="PF05627">
    <property type="entry name" value="AvrRpt-cleavage"/>
    <property type="match status" value="1"/>
</dbReference>
<evidence type="ECO:0000313" key="3">
    <source>
        <dbReference type="EMBL" id="KEH33367.1"/>
    </source>
</evidence>
<organism evidence="3 5">
    <name type="scientific">Medicago truncatula</name>
    <name type="common">Barrel medic</name>
    <name type="synonym">Medicago tribuloides</name>
    <dbReference type="NCBI Taxonomy" id="3880"/>
    <lineage>
        <taxon>Eukaryota</taxon>
        <taxon>Viridiplantae</taxon>
        <taxon>Streptophyta</taxon>
        <taxon>Embryophyta</taxon>
        <taxon>Tracheophyta</taxon>
        <taxon>Spermatophyta</taxon>
        <taxon>Magnoliopsida</taxon>
        <taxon>eudicotyledons</taxon>
        <taxon>Gunneridae</taxon>
        <taxon>Pentapetalae</taxon>
        <taxon>rosids</taxon>
        <taxon>fabids</taxon>
        <taxon>Fabales</taxon>
        <taxon>Fabaceae</taxon>
        <taxon>Papilionoideae</taxon>
        <taxon>50 kb inversion clade</taxon>
        <taxon>NPAAA clade</taxon>
        <taxon>Hologalegina</taxon>
        <taxon>IRL clade</taxon>
        <taxon>Trifolieae</taxon>
        <taxon>Medicago</taxon>
    </lineage>
</organism>
<feature type="region of interest" description="Disordered" evidence="1">
    <location>
        <begin position="108"/>
        <end position="136"/>
    </location>
</feature>
<dbReference type="AlphaFoldDB" id="A0A072UUV4"/>
<evidence type="ECO:0000259" key="2">
    <source>
        <dbReference type="Pfam" id="PF05627"/>
    </source>
</evidence>
<sequence>MSILCIRKHLTSDPCYGPLYYEMPVLIDNLLPASVVSEPQLKAGVHMQKPKMSVPQFGGWENKSKGVPTDYSMVFNIARENKKNHKTDWSEVKRRLSISNERVATNATNHRHGHGHGHGFGHNHHHHSHADSPVMGRSNALSYMNCCLRP</sequence>